<proteinExistence type="predicted"/>
<accession>A0ACC3ZF13</accession>
<dbReference type="EMBL" id="VUJX02000001">
    <property type="protein sequence ID" value="KAL0942713.1"/>
    <property type="molecule type" value="Genomic_DNA"/>
</dbReference>
<keyword evidence="2" id="KW-1185">Reference proteome</keyword>
<evidence type="ECO:0000313" key="1">
    <source>
        <dbReference type="EMBL" id="KAL0942713.1"/>
    </source>
</evidence>
<protein>
    <submittedName>
        <fullName evidence="1">Riboflavin transporter MCH5</fullName>
    </submittedName>
</protein>
<dbReference type="Proteomes" id="UP000805649">
    <property type="component" value="Unassembled WGS sequence"/>
</dbReference>
<sequence>MEDIGLREVSSSENCLSLEPPDGGLYAWLSVVAGFFVIMNTWGLVISFGVFQSYYISTLNRSSSDISWIGSLNVFLLFFSGIASGRLTDAGHFHAVSNLGASLIILGTFMASICTQYWQLMLAQGICIGLGNGCLLTPTMAVIATYFKRRLPLVLGLAACGSVTGGLIYPGMARTLLPSVGFGWTMRSIGFVEAGTLAVAMLCIRTRIPPAKPRVFIDWTAFRESEFSLYTLGAFLSFLGVFVPFFFLTSFAKETLGLSYTKSLDLILVLNGIGFVARVFPGVLAKYIGTLNTFIILVFSSSVCLYTWIAVHSIGGLYAWVTFYSLAIGGVQALFPAAVSSLTSDLSQLGSRMGLIFAAVGIGALIGSPISGVIISSSGSYVGAQAFAGSALLLGGIFISAAREIRRRKLGKELFTKL</sequence>
<organism evidence="1 2">
    <name type="scientific">Colletotrichum truncatum</name>
    <name type="common">Anthracnose fungus</name>
    <name type="synonym">Colletotrichum capsici</name>
    <dbReference type="NCBI Taxonomy" id="5467"/>
    <lineage>
        <taxon>Eukaryota</taxon>
        <taxon>Fungi</taxon>
        <taxon>Dikarya</taxon>
        <taxon>Ascomycota</taxon>
        <taxon>Pezizomycotina</taxon>
        <taxon>Sordariomycetes</taxon>
        <taxon>Hypocreomycetidae</taxon>
        <taxon>Glomerellales</taxon>
        <taxon>Glomerellaceae</taxon>
        <taxon>Colletotrichum</taxon>
        <taxon>Colletotrichum truncatum species complex</taxon>
    </lineage>
</organism>
<gene>
    <name evidence="1" type="ORF">CTRU02_200599</name>
</gene>
<evidence type="ECO:0000313" key="2">
    <source>
        <dbReference type="Proteomes" id="UP000805649"/>
    </source>
</evidence>
<comment type="caution">
    <text evidence="1">The sequence shown here is derived from an EMBL/GenBank/DDBJ whole genome shotgun (WGS) entry which is preliminary data.</text>
</comment>
<name>A0ACC3ZF13_COLTU</name>
<reference evidence="1 2" key="1">
    <citation type="journal article" date="2020" name="Phytopathology">
        <title>Genome Sequence Resources of Colletotrichum truncatum, C. plurivorum, C. musicola, and C. sojae: Four Species Pathogenic to Soybean (Glycine max).</title>
        <authorList>
            <person name="Rogerio F."/>
            <person name="Boufleur T.R."/>
            <person name="Ciampi-Guillardi M."/>
            <person name="Sukno S.A."/>
            <person name="Thon M.R."/>
            <person name="Massola Junior N.S."/>
            <person name="Baroncelli R."/>
        </authorList>
    </citation>
    <scope>NUCLEOTIDE SEQUENCE [LARGE SCALE GENOMIC DNA]</scope>
    <source>
        <strain evidence="1 2">CMES1059</strain>
    </source>
</reference>